<evidence type="ECO:0000256" key="2">
    <source>
        <dbReference type="SAM" id="Coils"/>
    </source>
</evidence>
<dbReference type="Gene3D" id="2.70.70.10">
    <property type="entry name" value="Glucose Permease (Domain IIA)"/>
    <property type="match status" value="1"/>
</dbReference>
<evidence type="ECO:0000313" key="7">
    <source>
        <dbReference type="Proteomes" id="UP000602745"/>
    </source>
</evidence>
<dbReference type="Proteomes" id="UP000602745">
    <property type="component" value="Unassembled WGS sequence"/>
</dbReference>
<feature type="region of interest" description="Disordered" evidence="3">
    <location>
        <begin position="123"/>
        <end position="155"/>
    </location>
</feature>
<comment type="caution">
    <text evidence="6">The sequence shown here is derived from an EMBL/GenBank/DDBJ whole genome shotgun (WGS) entry which is preliminary data.</text>
</comment>
<name>A0A8J2YHU8_9RHOB</name>
<dbReference type="CDD" id="cd12797">
    <property type="entry name" value="M23_peptidase"/>
    <property type="match status" value="1"/>
</dbReference>
<reference evidence="6" key="1">
    <citation type="journal article" date="2014" name="Int. J. Syst. Evol. Microbiol.">
        <title>Complete genome sequence of Corynebacterium casei LMG S-19264T (=DSM 44701T), isolated from a smear-ripened cheese.</title>
        <authorList>
            <consortium name="US DOE Joint Genome Institute (JGI-PGF)"/>
            <person name="Walter F."/>
            <person name="Albersmeier A."/>
            <person name="Kalinowski J."/>
            <person name="Ruckert C."/>
        </authorList>
    </citation>
    <scope>NUCLEOTIDE SEQUENCE</scope>
    <source>
        <strain evidence="6">CCM 7684</strain>
    </source>
</reference>
<dbReference type="AlphaFoldDB" id="A0A8J2YHU8"/>
<protein>
    <submittedName>
        <fullName evidence="6">Membrane protein</fullName>
    </submittedName>
</protein>
<feature type="transmembrane region" description="Helical" evidence="4">
    <location>
        <begin position="20"/>
        <end position="46"/>
    </location>
</feature>
<dbReference type="PANTHER" id="PTHR21666">
    <property type="entry name" value="PEPTIDASE-RELATED"/>
    <property type="match status" value="1"/>
</dbReference>
<evidence type="ECO:0000256" key="3">
    <source>
        <dbReference type="SAM" id="MobiDB-lite"/>
    </source>
</evidence>
<dbReference type="GO" id="GO:0004222">
    <property type="term" value="F:metalloendopeptidase activity"/>
    <property type="evidence" value="ECO:0007669"/>
    <property type="project" value="TreeGrafter"/>
</dbReference>
<dbReference type="InterPro" id="IPR011055">
    <property type="entry name" value="Dup_hybrid_motif"/>
</dbReference>
<keyword evidence="4" id="KW-1133">Transmembrane helix</keyword>
<dbReference type="EMBL" id="BMCP01000002">
    <property type="protein sequence ID" value="GGE43829.1"/>
    <property type="molecule type" value="Genomic_DNA"/>
</dbReference>
<organism evidence="6 7">
    <name type="scientific">Agaricicola taiwanensis</name>
    <dbReference type="NCBI Taxonomy" id="591372"/>
    <lineage>
        <taxon>Bacteria</taxon>
        <taxon>Pseudomonadati</taxon>
        <taxon>Pseudomonadota</taxon>
        <taxon>Alphaproteobacteria</taxon>
        <taxon>Rhodobacterales</taxon>
        <taxon>Paracoccaceae</taxon>
        <taxon>Agaricicola</taxon>
    </lineage>
</organism>
<dbReference type="InterPro" id="IPR050570">
    <property type="entry name" value="Cell_wall_metabolism_enzyme"/>
</dbReference>
<dbReference type="RefSeq" id="WP_188409694.1">
    <property type="nucleotide sequence ID" value="NZ_BMCP01000002.1"/>
</dbReference>
<feature type="coiled-coil region" evidence="2">
    <location>
        <begin position="55"/>
        <end position="82"/>
    </location>
</feature>
<dbReference type="PANTHER" id="PTHR21666:SF289">
    <property type="entry name" value="L-ALA--D-GLU ENDOPEPTIDASE"/>
    <property type="match status" value="1"/>
</dbReference>
<proteinExistence type="predicted"/>
<dbReference type="FunFam" id="2.70.70.10:FF:000006">
    <property type="entry name" value="M23 family peptidase"/>
    <property type="match status" value="1"/>
</dbReference>
<keyword evidence="2" id="KW-0175">Coiled coil</keyword>
<feature type="domain" description="M23ase beta-sheet core" evidence="5">
    <location>
        <begin position="293"/>
        <end position="387"/>
    </location>
</feature>
<keyword evidence="1" id="KW-0732">Signal</keyword>
<evidence type="ECO:0000259" key="5">
    <source>
        <dbReference type="Pfam" id="PF01551"/>
    </source>
</evidence>
<evidence type="ECO:0000256" key="4">
    <source>
        <dbReference type="SAM" id="Phobius"/>
    </source>
</evidence>
<sequence>MTNRRANRISRRRLQFSLSLGQTLGILVIIGGALAWSMATAGYILFKDDVLLQFAARHKAMQEDYETRLAELRRNMEQIRTAGLAEKAMLGAKLDALIQFQAELQERQDAVAKLVGAAPVSPLKGERNAQSSMPKPRPLNDGSEQPEDLSFHNDGEPIVTASLGFPWRSSRRSLPSRFEQAETGYHRLRASQENLLATLETRTAVEKTSLEVVYNHIGVPPSDVRAGIGGPFIEMPDGDSSDVRMQRIRLTLADVQQLRQGLTSIPIGMPAKVKTMSSDFGSRMDPFLGRPAFHSGIDFSAPAGTPIHATASGRVAEAGRNGGYGLMVEVAHDHGLTTRYAHMSSIAVQEGARIEAGQLVGYVGSTGRSTGPHLHYETRRNDKPLDPTAFIEAGRMAATIER</sequence>
<evidence type="ECO:0000313" key="6">
    <source>
        <dbReference type="EMBL" id="GGE43829.1"/>
    </source>
</evidence>
<keyword evidence="4" id="KW-0812">Transmembrane</keyword>
<keyword evidence="4" id="KW-0472">Membrane</keyword>
<reference evidence="6" key="2">
    <citation type="submission" date="2020-09" db="EMBL/GenBank/DDBJ databases">
        <authorList>
            <person name="Sun Q."/>
            <person name="Sedlacek I."/>
        </authorList>
    </citation>
    <scope>NUCLEOTIDE SEQUENCE</scope>
    <source>
        <strain evidence="6">CCM 7684</strain>
    </source>
</reference>
<dbReference type="Pfam" id="PF01551">
    <property type="entry name" value="Peptidase_M23"/>
    <property type="match status" value="1"/>
</dbReference>
<keyword evidence="7" id="KW-1185">Reference proteome</keyword>
<accession>A0A8J2YHU8</accession>
<dbReference type="InterPro" id="IPR016047">
    <property type="entry name" value="M23ase_b-sheet_dom"/>
</dbReference>
<dbReference type="SUPFAM" id="SSF51261">
    <property type="entry name" value="Duplicated hybrid motif"/>
    <property type="match status" value="1"/>
</dbReference>
<evidence type="ECO:0000256" key="1">
    <source>
        <dbReference type="ARBA" id="ARBA00022729"/>
    </source>
</evidence>
<gene>
    <name evidence="6" type="ORF">GCM10007276_21200</name>
</gene>